<comment type="caution">
    <text evidence="11">The sequence shown here is derived from an EMBL/GenBank/DDBJ whole genome shotgun (WGS) entry which is preliminary data.</text>
</comment>
<sequence>MLSSTINLILLIIFGYLLGSIPFGYLICKAKEIDIRRIGSGATGCTNVSRALGIKFGLLVGILDVVKAIIPAYLAIEFLFLDWQIILVAITPILGHIFPVWLRFKGGKGVGSTLGVLLVLIGWKGFLVLILIQILVLVFIRVMSFASMTMASFIPLVMYAFTHSLSFYLFGIALVVLIWWTHRENLQRIRKGVEPKFKFKKLIRKTS</sequence>
<feature type="transmembrane region" description="Helical" evidence="10">
    <location>
        <begin position="114"/>
        <end position="140"/>
    </location>
</feature>
<keyword evidence="8 10" id="KW-0594">Phospholipid biosynthesis</keyword>
<keyword evidence="9 10" id="KW-1208">Phospholipid metabolism</keyword>
<feature type="transmembrane region" description="Helical" evidence="10">
    <location>
        <begin position="82"/>
        <end position="102"/>
    </location>
</feature>
<feature type="transmembrane region" description="Helical" evidence="10">
    <location>
        <begin position="56"/>
        <end position="76"/>
    </location>
</feature>
<evidence type="ECO:0000256" key="2">
    <source>
        <dbReference type="ARBA" id="ARBA00022516"/>
    </source>
</evidence>
<dbReference type="Pfam" id="PF02660">
    <property type="entry name" value="G3P_acyltransf"/>
    <property type="match status" value="1"/>
</dbReference>
<dbReference type="GO" id="GO:0043772">
    <property type="term" value="F:acyl-phosphate glycerol-3-phosphate acyltransferase activity"/>
    <property type="evidence" value="ECO:0007669"/>
    <property type="project" value="UniProtKB-UniRule"/>
</dbReference>
<evidence type="ECO:0000313" key="12">
    <source>
        <dbReference type="Proteomes" id="UP000231139"/>
    </source>
</evidence>
<keyword evidence="6 10" id="KW-0443">Lipid metabolism</keyword>
<evidence type="ECO:0000313" key="11">
    <source>
        <dbReference type="EMBL" id="PIR02456.1"/>
    </source>
</evidence>
<gene>
    <name evidence="10 11" type="primary">plsY</name>
    <name evidence="11" type="ORF">COV62_01440</name>
</gene>
<dbReference type="EC" id="2.3.1.275" evidence="10"/>
<reference evidence="11 12" key="1">
    <citation type="submission" date="2017-09" db="EMBL/GenBank/DDBJ databases">
        <title>Depth-based differentiation of microbial function through sediment-hosted aquifers and enrichment of novel symbionts in the deep terrestrial subsurface.</title>
        <authorList>
            <person name="Probst A.J."/>
            <person name="Ladd B."/>
            <person name="Jarett J.K."/>
            <person name="Geller-Mcgrath D.E."/>
            <person name="Sieber C.M."/>
            <person name="Emerson J.B."/>
            <person name="Anantharaman K."/>
            <person name="Thomas B.C."/>
            <person name="Malmstrom R."/>
            <person name="Stieglmeier M."/>
            <person name="Klingl A."/>
            <person name="Woyke T."/>
            <person name="Ryan C.M."/>
            <person name="Banfield J.F."/>
        </authorList>
    </citation>
    <scope>NUCLEOTIDE SEQUENCE [LARGE SCALE GENOMIC DNA]</scope>
    <source>
        <strain evidence="11">CG11_big_fil_rev_8_21_14_0_20_35_11</strain>
    </source>
</reference>
<dbReference type="GO" id="GO:0008654">
    <property type="term" value="P:phospholipid biosynthetic process"/>
    <property type="evidence" value="ECO:0007669"/>
    <property type="project" value="UniProtKB-UniRule"/>
</dbReference>
<keyword evidence="11" id="KW-0012">Acyltransferase</keyword>
<organism evidence="11 12">
    <name type="scientific">Candidatus Nealsonbacteria bacterium CG11_big_fil_rev_8_21_14_0_20_35_11</name>
    <dbReference type="NCBI Taxonomy" id="1974713"/>
    <lineage>
        <taxon>Bacteria</taxon>
        <taxon>Candidatus Nealsoniibacteriota</taxon>
    </lineage>
</organism>
<dbReference type="NCBIfam" id="TIGR00023">
    <property type="entry name" value="glycerol-3-phosphate 1-O-acyltransferase PlsY"/>
    <property type="match status" value="1"/>
</dbReference>
<dbReference type="InterPro" id="IPR003811">
    <property type="entry name" value="G3P_acylTferase_PlsY"/>
</dbReference>
<name>A0A2H0N2W0_9BACT</name>
<evidence type="ECO:0000256" key="10">
    <source>
        <dbReference type="HAMAP-Rule" id="MF_01043"/>
    </source>
</evidence>
<comment type="subunit">
    <text evidence="10">Probably interacts with PlsX.</text>
</comment>
<comment type="subcellular location">
    <subcellularLocation>
        <location evidence="10">Cell membrane</location>
        <topology evidence="10">Multi-pass membrane protein</topology>
    </subcellularLocation>
</comment>
<dbReference type="PANTHER" id="PTHR30309:SF0">
    <property type="entry name" value="GLYCEROL-3-PHOSPHATE ACYLTRANSFERASE-RELATED"/>
    <property type="match status" value="1"/>
</dbReference>
<evidence type="ECO:0000256" key="4">
    <source>
        <dbReference type="ARBA" id="ARBA00022692"/>
    </source>
</evidence>
<feature type="transmembrane region" description="Helical" evidence="10">
    <location>
        <begin position="160"/>
        <end position="181"/>
    </location>
</feature>
<evidence type="ECO:0000256" key="5">
    <source>
        <dbReference type="ARBA" id="ARBA00022989"/>
    </source>
</evidence>
<protein>
    <recommendedName>
        <fullName evidence="10">Glycerol-3-phosphate acyltransferase</fullName>
    </recommendedName>
    <alternativeName>
        <fullName evidence="10">Acyl-PO4 G3P acyltransferase</fullName>
    </alternativeName>
    <alternativeName>
        <fullName evidence="10">Acyl-phosphate--glycerol-3-phosphate acyltransferase</fullName>
    </alternativeName>
    <alternativeName>
        <fullName evidence="10">G3P acyltransferase</fullName>
        <shortName evidence="10">GPAT</shortName>
        <ecNumber evidence="10">2.3.1.275</ecNumber>
    </alternativeName>
    <alternativeName>
        <fullName evidence="10">Lysophosphatidic acid synthase</fullName>
        <shortName evidence="10">LPA synthase</shortName>
    </alternativeName>
</protein>
<evidence type="ECO:0000256" key="9">
    <source>
        <dbReference type="ARBA" id="ARBA00023264"/>
    </source>
</evidence>
<evidence type="ECO:0000256" key="7">
    <source>
        <dbReference type="ARBA" id="ARBA00023136"/>
    </source>
</evidence>
<dbReference type="Proteomes" id="UP000231139">
    <property type="component" value="Unassembled WGS sequence"/>
</dbReference>
<dbReference type="UniPathway" id="UPA00085"/>
<dbReference type="AlphaFoldDB" id="A0A2H0N2W0"/>
<evidence type="ECO:0000256" key="8">
    <source>
        <dbReference type="ARBA" id="ARBA00023209"/>
    </source>
</evidence>
<dbReference type="SMART" id="SM01207">
    <property type="entry name" value="G3P_acyltransf"/>
    <property type="match status" value="1"/>
</dbReference>
<keyword evidence="3 10" id="KW-0808">Transferase</keyword>
<keyword evidence="5 10" id="KW-1133">Transmembrane helix</keyword>
<evidence type="ECO:0000256" key="1">
    <source>
        <dbReference type="ARBA" id="ARBA00022475"/>
    </source>
</evidence>
<proteinExistence type="inferred from homology"/>
<comment type="function">
    <text evidence="10">Catalyzes the transfer of an acyl group from acyl-phosphate (acyl-PO(4)) to glycerol-3-phosphate (G3P) to form lysophosphatidic acid (LPA). This enzyme utilizes acyl-phosphate as fatty acyl donor, but not acyl-CoA or acyl-ACP.</text>
</comment>
<keyword evidence="4 10" id="KW-0812">Transmembrane</keyword>
<dbReference type="HAMAP" id="MF_01043">
    <property type="entry name" value="PlsY"/>
    <property type="match status" value="1"/>
</dbReference>
<accession>A0A2H0N2W0</accession>
<evidence type="ECO:0000256" key="3">
    <source>
        <dbReference type="ARBA" id="ARBA00022679"/>
    </source>
</evidence>
<keyword evidence="7 10" id="KW-0472">Membrane</keyword>
<evidence type="ECO:0000256" key="6">
    <source>
        <dbReference type="ARBA" id="ARBA00023098"/>
    </source>
</evidence>
<feature type="transmembrane region" description="Helical" evidence="10">
    <location>
        <begin position="6"/>
        <end position="28"/>
    </location>
</feature>
<comment type="catalytic activity">
    <reaction evidence="10">
        <text>an acyl phosphate + sn-glycerol 3-phosphate = a 1-acyl-sn-glycero-3-phosphate + phosphate</text>
        <dbReference type="Rhea" id="RHEA:34075"/>
        <dbReference type="ChEBI" id="CHEBI:43474"/>
        <dbReference type="ChEBI" id="CHEBI:57597"/>
        <dbReference type="ChEBI" id="CHEBI:57970"/>
        <dbReference type="ChEBI" id="CHEBI:59918"/>
        <dbReference type="EC" id="2.3.1.275"/>
    </reaction>
</comment>
<dbReference type="PANTHER" id="PTHR30309">
    <property type="entry name" value="INNER MEMBRANE PROTEIN YGIH"/>
    <property type="match status" value="1"/>
</dbReference>
<keyword evidence="1 10" id="KW-1003">Cell membrane</keyword>
<keyword evidence="2 10" id="KW-0444">Lipid biosynthesis</keyword>
<dbReference type="EMBL" id="PCWK01000037">
    <property type="protein sequence ID" value="PIR02456.1"/>
    <property type="molecule type" value="Genomic_DNA"/>
</dbReference>
<comment type="pathway">
    <text evidence="10">Lipid metabolism; phospholipid metabolism.</text>
</comment>
<comment type="similarity">
    <text evidence="10">Belongs to the PlsY family.</text>
</comment>
<dbReference type="GO" id="GO:0005886">
    <property type="term" value="C:plasma membrane"/>
    <property type="evidence" value="ECO:0007669"/>
    <property type="project" value="UniProtKB-SubCell"/>
</dbReference>